<evidence type="ECO:0000313" key="3">
    <source>
        <dbReference type="Proteomes" id="UP001221142"/>
    </source>
</evidence>
<sequence>MTLLALPAELRAIIYDFVFPAPQSPVQIVPFEASLPACRLNLPTHLYLVCKLINEGLGPLTTRVRRLDLTYIIRGRTLTMGWRPELGQSRDDDYEHFTRVMRFAERVRLVGAGPVKSLGRPMGSPARKLQPGPVCALKILEIQPRTTSLPCLSYILLDHMGAVTTHPDVAAKKLQVRLIRDMDDLLQSDEEVKDILREYHRMGGTEESGRPIYVDLALLDKPPPKMDVRGLDMIESWLDKFQNLSGDDIRQRTLLGGPLHASAIATGLVEEDDTWTGRISNSPMSPSLLTLPCELRSLIYAFLFPAPRSPIQIVPYVASSPACRLALPTSLYLVCKLIQEELGPLPARLTRLDLTYLIRASALLPGWRPEYLARRDDDYKWFGCIMQFATRVRLVGLGPVKSSGRTLGSPARNLLPGPHCALKVLEVQPRMTSLGWISTVLMRHMGRVTTHPDVVVRGLEVGLVRDMDDLVERDEDVRRLLRGYYEDAQQGRSGATAIRVTEEDIAERPAPDVDQEKMDKIEAWLKEFQEVEDLQQRTDVNGPLWAKTFA</sequence>
<organism evidence="2 3">
    <name type="scientific">Roridomyces roridus</name>
    <dbReference type="NCBI Taxonomy" id="1738132"/>
    <lineage>
        <taxon>Eukaryota</taxon>
        <taxon>Fungi</taxon>
        <taxon>Dikarya</taxon>
        <taxon>Basidiomycota</taxon>
        <taxon>Agaricomycotina</taxon>
        <taxon>Agaricomycetes</taxon>
        <taxon>Agaricomycetidae</taxon>
        <taxon>Agaricales</taxon>
        <taxon>Marasmiineae</taxon>
        <taxon>Mycenaceae</taxon>
        <taxon>Roridomyces</taxon>
    </lineage>
</organism>
<name>A0AAD7B5Y2_9AGAR</name>
<dbReference type="AlphaFoldDB" id="A0AAD7B5Y2"/>
<feature type="region of interest" description="Disordered" evidence="1">
    <location>
        <begin position="492"/>
        <end position="513"/>
    </location>
</feature>
<keyword evidence="3" id="KW-1185">Reference proteome</keyword>
<dbReference type="Proteomes" id="UP001221142">
    <property type="component" value="Unassembled WGS sequence"/>
</dbReference>
<feature type="compositionally biased region" description="Basic and acidic residues" evidence="1">
    <location>
        <begin position="500"/>
        <end position="513"/>
    </location>
</feature>
<evidence type="ECO:0000313" key="2">
    <source>
        <dbReference type="EMBL" id="KAJ7611704.1"/>
    </source>
</evidence>
<comment type="caution">
    <text evidence="2">The sequence shown here is derived from an EMBL/GenBank/DDBJ whole genome shotgun (WGS) entry which is preliminary data.</text>
</comment>
<evidence type="ECO:0000256" key="1">
    <source>
        <dbReference type="SAM" id="MobiDB-lite"/>
    </source>
</evidence>
<protein>
    <submittedName>
        <fullName evidence="2">Uncharacterized protein</fullName>
    </submittedName>
</protein>
<proteinExistence type="predicted"/>
<accession>A0AAD7B5Y2</accession>
<gene>
    <name evidence="2" type="ORF">FB45DRAFT_875266</name>
</gene>
<reference evidence="2" key="1">
    <citation type="submission" date="2023-03" db="EMBL/GenBank/DDBJ databases">
        <title>Massive genome expansion in bonnet fungi (Mycena s.s.) driven by repeated elements and novel gene families across ecological guilds.</title>
        <authorList>
            <consortium name="Lawrence Berkeley National Laboratory"/>
            <person name="Harder C.B."/>
            <person name="Miyauchi S."/>
            <person name="Viragh M."/>
            <person name="Kuo A."/>
            <person name="Thoen E."/>
            <person name="Andreopoulos B."/>
            <person name="Lu D."/>
            <person name="Skrede I."/>
            <person name="Drula E."/>
            <person name="Henrissat B."/>
            <person name="Morin E."/>
            <person name="Kohler A."/>
            <person name="Barry K."/>
            <person name="LaButti K."/>
            <person name="Morin E."/>
            <person name="Salamov A."/>
            <person name="Lipzen A."/>
            <person name="Mereny Z."/>
            <person name="Hegedus B."/>
            <person name="Baldrian P."/>
            <person name="Stursova M."/>
            <person name="Weitz H."/>
            <person name="Taylor A."/>
            <person name="Grigoriev I.V."/>
            <person name="Nagy L.G."/>
            <person name="Martin F."/>
            <person name="Kauserud H."/>
        </authorList>
    </citation>
    <scope>NUCLEOTIDE SEQUENCE</scope>
    <source>
        <strain evidence="2">9284</strain>
    </source>
</reference>
<dbReference type="EMBL" id="JARKIF010000032">
    <property type="protein sequence ID" value="KAJ7611704.1"/>
    <property type="molecule type" value="Genomic_DNA"/>
</dbReference>